<comment type="caution">
    <text evidence="1">The sequence shown here is derived from an EMBL/GenBank/DDBJ whole genome shotgun (WGS) entry which is preliminary data.</text>
</comment>
<reference evidence="1 2" key="1">
    <citation type="journal article" date="2021" name="BMC Genomics">
        <title>Datura genome reveals duplications of psychoactive alkaloid biosynthetic genes and high mutation rate following tissue culture.</title>
        <authorList>
            <person name="Rajewski A."/>
            <person name="Carter-House D."/>
            <person name="Stajich J."/>
            <person name="Litt A."/>
        </authorList>
    </citation>
    <scope>NUCLEOTIDE SEQUENCE [LARGE SCALE GENOMIC DNA]</scope>
    <source>
        <strain evidence="1">AR-01</strain>
    </source>
</reference>
<proteinExistence type="predicted"/>
<evidence type="ECO:0000313" key="1">
    <source>
        <dbReference type="EMBL" id="MCD9642007.1"/>
    </source>
</evidence>
<feature type="non-terminal residue" evidence="1">
    <location>
        <position position="65"/>
    </location>
</feature>
<evidence type="ECO:0000313" key="2">
    <source>
        <dbReference type="Proteomes" id="UP000823775"/>
    </source>
</evidence>
<dbReference type="Proteomes" id="UP000823775">
    <property type="component" value="Unassembled WGS sequence"/>
</dbReference>
<name>A0ABS8V6H2_DATST</name>
<organism evidence="1 2">
    <name type="scientific">Datura stramonium</name>
    <name type="common">Jimsonweed</name>
    <name type="synonym">Common thornapple</name>
    <dbReference type="NCBI Taxonomy" id="4076"/>
    <lineage>
        <taxon>Eukaryota</taxon>
        <taxon>Viridiplantae</taxon>
        <taxon>Streptophyta</taxon>
        <taxon>Embryophyta</taxon>
        <taxon>Tracheophyta</taxon>
        <taxon>Spermatophyta</taxon>
        <taxon>Magnoliopsida</taxon>
        <taxon>eudicotyledons</taxon>
        <taxon>Gunneridae</taxon>
        <taxon>Pentapetalae</taxon>
        <taxon>asterids</taxon>
        <taxon>lamiids</taxon>
        <taxon>Solanales</taxon>
        <taxon>Solanaceae</taxon>
        <taxon>Solanoideae</taxon>
        <taxon>Datureae</taxon>
        <taxon>Datura</taxon>
    </lineage>
</organism>
<accession>A0ABS8V6H2</accession>
<protein>
    <submittedName>
        <fullName evidence="1">Uncharacterized protein</fullName>
    </submittedName>
</protein>
<sequence length="65" mass="7467">MASWFLRSRSTLNHGFIRKLPLPLPFSGESTAVLLPRRRFGLMEAAGQKLLDPCTCEEDYRDQNQ</sequence>
<dbReference type="EMBL" id="JACEIK010003513">
    <property type="protein sequence ID" value="MCD9642007.1"/>
    <property type="molecule type" value="Genomic_DNA"/>
</dbReference>
<keyword evidence="2" id="KW-1185">Reference proteome</keyword>
<gene>
    <name evidence="1" type="ORF">HAX54_028594</name>
</gene>